<name>A0A507BPM7_9PEZI</name>
<dbReference type="Proteomes" id="UP000319257">
    <property type="component" value="Unassembled WGS sequence"/>
</dbReference>
<dbReference type="STRING" id="1093900.A0A507BPM7"/>
<accession>A0A507BPM7</accession>
<dbReference type="OrthoDB" id="3692147at2759"/>
<evidence type="ECO:0008006" key="3">
    <source>
        <dbReference type="Google" id="ProtNLM"/>
    </source>
</evidence>
<organism evidence="1 2">
    <name type="scientific">Thyridium curvatum</name>
    <dbReference type="NCBI Taxonomy" id="1093900"/>
    <lineage>
        <taxon>Eukaryota</taxon>
        <taxon>Fungi</taxon>
        <taxon>Dikarya</taxon>
        <taxon>Ascomycota</taxon>
        <taxon>Pezizomycotina</taxon>
        <taxon>Sordariomycetes</taxon>
        <taxon>Sordariomycetidae</taxon>
        <taxon>Thyridiales</taxon>
        <taxon>Thyridiaceae</taxon>
        <taxon>Thyridium</taxon>
    </lineage>
</organism>
<proteinExistence type="predicted"/>
<dbReference type="GeneID" id="41970014"/>
<dbReference type="InParanoid" id="A0A507BPM7"/>
<sequence>MFGDTAAEKMDPLILAAHHNLTASRLCRLPEELLLEIMCLLFDSDRSSLQCLRRTCRLFLRLYHSPEFSSCHDVQDRDRDDSLSIKTFVPWYGPEPQCRPQEPLDVYLERDLEQYCQDCRLARTDPTWSVRIASLTEEVMHCSGCGYDHPRILFSARQRKTPAQKRICIGREGSMRICEHKFIEWHDVSKMVSSIERSKSDRFVEIRLHGCNHVSHHPRHHEWRSPETLNQPFCLRAVVTGSEKTWIDLRVKWHGHMDMSNFPYSYTGDARAATPTALCARLREFRKWAPRYIAPELPPGVLPEMNLLDPNCCACLHYEGAGRLPPGWVLTPVHELYWLACRTDPRHRLQPLRQEQTGQENVSKKPLTSAHMTSLRYLSSGNRVLSKLELGIEGCQGGGQCLQIQYERHILLEALESDGHRDGCPTLAWCQALDPDSYNLTDDAESFGVVWCKQVGCRNYYRYLRKPAVGLKSVNQECRKACPS</sequence>
<dbReference type="AlphaFoldDB" id="A0A507BPM7"/>
<reference evidence="1 2" key="1">
    <citation type="submission" date="2019-06" db="EMBL/GenBank/DDBJ databases">
        <title>Draft genome sequence of the filamentous fungus Phialemoniopsis curvata isolated from diesel fuel.</title>
        <authorList>
            <person name="Varaljay V.A."/>
            <person name="Lyon W.J."/>
            <person name="Crouch A.L."/>
            <person name="Drake C.E."/>
            <person name="Hollomon J.M."/>
            <person name="Nadeau L.J."/>
            <person name="Nunn H.S."/>
            <person name="Stevenson B.S."/>
            <person name="Bojanowski C.L."/>
            <person name="Crookes-Goodson W.J."/>
        </authorList>
    </citation>
    <scope>NUCLEOTIDE SEQUENCE [LARGE SCALE GENOMIC DNA]</scope>
    <source>
        <strain evidence="1 2">D216</strain>
    </source>
</reference>
<comment type="caution">
    <text evidence="1">The sequence shown here is derived from an EMBL/GenBank/DDBJ whole genome shotgun (WGS) entry which is preliminary data.</text>
</comment>
<protein>
    <recommendedName>
        <fullName evidence="3">F-box domain-containing protein</fullName>
    </recommendedName>
</protein>
<gene>
    <name evidence="1" type="ORF">E0L32_002567</name>
</gene>
<dbReference type="InterPro" id="IPR036047">
    <property type="entry name" value="F-box-like_dom_sf"/>
</dbReference>
<dbReference type="RefSeq" id="XP_031000421.1">
    <property type="nucleotide sequence ID" value="XM_031136770.1"/>
</dbReference>
<evidence type="ECO:0000313" key="1">
    <source>
        <dbReference type="EMBL" id="TPX18710.1"/>
    </source>
</evidence>
<dbReference type="SUPFAM" id="SSF81383">
    <property type="entry name" value="F-box domain"/>
    <property type="match status" value="1"/>
</dbReference>
<dbReference type="EMBL" id="SKBQ01000010">
    <property type="protein sequence ID" value="TPX18710.1"/>
    <property type="molecule type" value="Genomic_DNA"/>
</dbReference>
<keyword evidence="2" id="KW-1185">Reference proteome</keyword>
<evidence type="ECO:0000313" key="2">
    <source>
        <dbReference type="Proteomes" id="UP000319257"/>
    </source>
</evidence>